<reference evidence="1 2" key="1">
    <citation type="submission" date="2019-09" db="EMBL/GenBank/DDBJ databases">
        <title>Bird 10,000 Genomes (B10K) Project - Family phase.</title>
        <authorList>
            <person name="Zhang G."/>
        </authorList>
    </citation>
    <scope>NUCLEOTIDE SEQUENCE [LARGE SCALE GENOMIC DNA]</scope>
    <source>
        <strain evidence="1">B10K-DU-002-25</strain>
        <tissue evidence="1">Muscle</tissue>
    </source>
</reference>
<feature type="non-terminal residue" evidence="1">
    <location>
        <position position="1"/>
    </location>
</feature>
<feature type="non-terminal residue" evidence="1">
    <location>
        <position position="116"/>
    </location>
</feature>
<dbReference type="Gene3D" id="2.60.40.1510">
    <property type="entry name" value="ntegrin, alpha v. Chain A, domain 3"/>
    <property type="match status" value="1"/>
</dbReference>
<keyword evidence="2" id="KW-1185">Reference proteome</keyword>
<dbReference type="EMBL" id="VXBS01009833">
    <property type="protein sequence ID" value="NXO87000.1"/>
    <property type="molecule type" value="Genomic_DNA"/>
</dbReference>
<evidence type="ECO:0000313" key="2">
    <source>
        <dbReference type="Proteomes" id="UP000583915"/>
    </source>
</evidence>
<accession>A0A7L1VNQ1</accession>
<organism evidence="1 2">
    <name type="scientific">Sitta europaea</name>
    <name type="common">Eurasian nuthatch</name>
    <dbReference type="NCBI Taxonomy" id="50251"/>
    <lineage>
        <taxon>Eukaryota</taxon>
        <taxon>Metazoa</taxon>
        <taxon>Chordata</taxon>
        <taxon>Craniata</taxon>
        <taxon>Vertebrata</taxon>
        <taxon>Euteleostomi</taxon>
        <taxon>Archelosauria</taxon>
        <taxon>Archosauria</taxon>
        <taxon>Dinosauria</taxon>
        <taxon>Saurischia</taxon>
        <taxon>Theropoda</taxon>
        <taxon>Coelurosauria</taxon>
        <taxon>Aves</taxon>
        <taxon>Neognathae</taxon>
        <taxon>Neoaves</taxon>
        <taxon>Telluraves</taxon>
        <taxon>Australaves</taxon>
        <taxon>Passeriformes</taxon>
        <taxon>Sittidae</taxon>
        <taxon>Sitta</taxon>
    </lineage>
</organism>
<dbReference type="GO" id="GO:0008305">
    <property type="term" value="C:integrin complex"/>
    <property type="evidence" value="ECO:0007669"/>
    <property type="project" value="TreeGrafter"/>
</dbReference>
<dbReference type="GO" id="GO:0007229">
    <property type="term" value="P:integrin-mediated signaling pathway"/>
    <property type="evidence" value="ECO:0007669"/>
    <property type="project" value="TreeGrafter"/>
</dbReference>
<dbReference type="GO" id="GO:0098609">
    <property type="term" value="P:cell-cell adhesion"/>
    <property type="evidence" value="ECO:0007669"/>
    <property type="project" value="TreeGrafter"/>
</dbReference>
<gene>
    <name evidence="1" type="primary">Itga10_0</name>
    <name evidence="1" type="ORF">SITEUR_R15089</name>
</gene>
<dbReference type="PANTHER" id="PTHR23220">
    <property type="entry name" value="INTEGRIN ALPHA"/>
    <property type="match status" value="1"/>
</dbReference>
<dbReference type="GO" id="GO:0009897">
    <property type="term" value="C:external side of plasma membrane"/>
    <property type="evidence" value="ECO:0007669"/>
    <property type="project" value="TreeGrafter"/>
</dbReference>
<evidence type="ECO:0000313" key="1">
    <source>
        <dbReference type="EMBL" id="NXO87000.1"/>
    </source>
</evidence>
<dbReference type="PANTHER" id="PTHR23220:SF26">
    <property type="entry name" value="INTEGRIN ALPHA-10"/>
    <property type="match status" value="1"/>
</dbReference>
<dbReference type="GO" id="GO:0005178">
    <property type="term" value="F:integrin binding"/>
    <property type="evidence" value="ECO:0007669"/>
    <property type="project" value="TreeGrafter"/>
</dbReference>
<dbReference type="Proteomes" id="UP000583915">
    <property type="component" value="Unassembled WGS sequence"/>
</dbReference>
<dbReference type="AlphaFoldDB" id="A0A7L1VNQ1"/>
<dbReference type="GO" id="GO:0007160">
    <property type="term" value="P:cell-matrix adhesion"/>
    <property type="evidence" value="ECO:0007669"/>
    <property type="project" value="TreeGrafter"/>
</dbReference>
<protein>
    <submittedName>
        <fullName evidence="1">ITA10 protein</fullName>
    </submittedName>
</protein>
<dbReference type="GO" id="GO:0033627">
    <property type="term" value="P:cell adhesion mediated by integrin"/>
    <property type="evidence" value="ECO:0007669"/>
    <property type="project" value="TreeGrafter"/>
</dbReference>
<proteinExistence type="predicted"/>
<name>A0A7L1VNQ1_SITEU</name>
<sequence length="116" mass="12871">TPQVSLTLELQFSCSELLDHAQLTLRATSDSTERTPQDNEVQISVPVRYEPDLFLSSDTDLRRYELQPLDTSSPEFSTTVQVHNLGCYPTHNVTLHLALPALGPRGAPLLSLTQLL</sequence>
<comment type="caution">
    <text evidence="1">The sequence shown here is derived from an EMBL/GenBank/DDBJ whole genome shotgun (WGS) entry which is preliminary data.</text>
</comment>